<name>A0A8B8ECX6_CRAVI</name>
<keyword evidence="1" id="KW-1133">Transmembrane helix</keyword>
<evidence type="ECO:0000313" key="2">
    <source>
        <dbReference type="Proteomes" id="UP000694844"/>
    </source>
</evidence>
<proteinExistence type="predicted"/>
<accession>A0A8B8ECX6</accession>
<gene>
    <name evidence="3" type="primary">LOC111133410</name>
</gene>
<organism evidence="2 3">
    <name type="scientific">Crassostrea virginica</name>
    <name type="common">Eastern oyster</name>
    <dbReference type="NCBI Taxonomy" id="6565"/>
    <lineage>
        <taxon>Eukaryota</taxon>
        <taxon>Metazoa</taxon>
        <taxon>Spiralia</taxon>
        <taxon>Lophotrochozoa</taxon>
        <taxon>Mollusca</taxon>
        <taxon>Bivalvia</taxon>
        <taxon>Autobranchia</taxon>
        <taxon>Pteriomorphia</taxon>
        <taxon>Ostreida</taxon>
        <taxon>Ostreoidea</taxon>
        <taxon>Ostreidae</taxon>
        <taxon>Crassostrea</taxon>
    </lineage>
</organism>
<evidence type="ECO:0000256" key="1">
    <source>
        <dbReference type="SAM" id="Phobius"/>
    </source>
</evidence>
<reference evidence="3" key="1">
    <citation type="submission" date="2025-08" db="UniProtKB">
        <authorList>
            <consortium name="RefSeq"/>
        </authorList>
    </citation>
    <scope>IDENTIFICATION</scope>
    <source>
        <tissue evidence="3">Whole sample</tissue>
    </source>
</reference>
<dbReference type="AlphaFoldDB" id="A0A8B8ECX6"/>
<dbReference type="GeneID" id="111133410"/>
<keyword evidence="2" id="KW-1185">Reference proteome</keyword>
<keyword evidence="1" id="KW-0472">Membrane</keyword>
<dbReference type="RefSeq" id="XP_022337524.1">
    <property type="nucleotide sequence ID" value="XM_022481816.1"/>
</dbReference>
<protein>
    <submittedName>
        <fullName evidence="3">Uncharacterized protein LOC111133410</fullName>
    </submittedName>
</protein>
<keyword evidence="1" id="KW-0812">Transmembrane</keyword>
<evidence type="ECO:0000313" key="3">
    <source>
        <dbReference type="RefSeq" id="XP_022337524.1"/>
    </source>
</evidence>
<sequence>MALKWKLCILFMVTEFIQGCRIGFYGNNCTSPCRYPSFGNRCQEFCSCLEEFCDSDFGCTKNQDTARKTNETNNRMDDVNNSDEYKKAVIIGSCSATIPIIICLSVVLRKCKSHRKSGKRCHHKSTYILNRPKDKEESSSYDTIEVEESYDPDLYENTITHNYIA</sequence>
<feature type="transmembrane region" description="Helical" evidence="1">
    <location>
        <begin position="88"/>
        <end position="108"/>
    </location>
</feature>
<dbReference type="Proteomes" id="UP000694844">
    <property type="component" value="Chromosome 5"/>
</dbReference>
<dbReference type="KEGG" id="cvn:111133410"/>